<protein>
    <recommendedName>
        <fullName evidence="5">Integral membrane protein</fullName>
    </recommendedName>
</protein>
<keyword evidence="2" id="KW-1133">Transmembrane helix</keyword>
<evidence type="ECO:0008006" key="5">
    <source>
        <dbReference type="Google" id="ProtNLM"/>
    </source>
</evidence>
<evidence type="ECO:0000256" key="1">
    <source>
        <dbReference type="SAM" id="MobiDB-lite"/>
    </source>
</evidence>
<gene>
    <name evidence="3" type="ORF">QCN29_27820</name>
</gene>
<dbReference type="EMBL" id="JARWBG010000043">
    <property type="protein sequence ID" value="MDH2392518.1"/>
    <property type="molecule type" value="Genomic_DNA"/>
</dbReference>
<feature type="region of interest" description="Disordered" evidence="1">
    <location>
        <begin position="1"/>
        <end position="40"/>
    </location>
</feature>
<keyword evidence="4" id="KW-1185">Reference proteome</keyword>
<dbReference type="RefSeq" id="WP_279931616.1">
    <property type="nucleotide sequence ID" value="NZ_JARWBG010000043.1"/>
</dbReference>
<evidence type="ECO:0000256" key="2">
    <source>
        <dbReference type="SAM" id="Phobius"/>
    </source>
</evidence>
<feature type="transmembrane region" description="Helical" evidence="2">
    <location>
        <begin position="202"/>
        <end position="229"/>
    </location>
</feature>
<sequence>MLIQPAAAPAGETAAGKSGSADAPTGAPPTGAPHTADIARLPGPRLPPRGLLPSRLAAARLPLSVTAASVPLYALWAGWLATGAGDLAAQVAWSSFAEHHPGGAYNLSWYGGMHPANYSLLTPHLMALVGVRAVSVCAGLAATWALTCLIRRVPRLTAPLWPSLLGAVTVWCNVASGRTTFAVGLAAACWACLLLRRPLPCAAAAALTAASSPVAGLFLLVVGAAQLLLRRPRAAASLLLPVALVQLCVALAFPYWGEQPMDLRTAALPLLLCAATAHAVPRSWTAVRTGAALYAAGVVLALLLTTPVGSNVDRLALVAGPPLLLAALLTAPDPDVGAAPAPTLRTASDLHRGRDRGAGPGPRPARRTARTAVVLAAVLAASAWTLGRCADDLRHSVHVPAWAGHAEEVTEQLRRLGADRSRIEVVPARDHREAWLFARRFQLARGWNRQLDVERARLFYDGTLDARTYRAWLDRWAVSHVVLHTGRPDGPAVAEAVLIASRPPWLRQVWQDDHWTVFAVDGATPLADGPGRIVRAAPAEVVLTVDRPGPVTVRVRHSPWLRADNGAAVRADGEWTRLTAPRAGRYRLYAPYLGL</sequence>
<organism evidence="3 4">
    <name type="scientific">Streptomyces chengmaiensis</name>
    <dbReference type="NCBI Taxonomy" id="3040919"/>
    <lineage>
        <taxon>Bacteria</taxon>
        <taxon>Bacillati</taxon>
        <taxon>Actinomycetota</taxon>
        <taxon>Actinomycetes</taxon>
        <taxon>Kitasatosporales</taxon>
        <taxon>Streptomycetaceae</taxon>
        <taxon>Streptomyces</taxon>
    </lineage>
</organism>
<keyword evidence="2" id="KW-0812">Transmembrane</keyword>
<proteinExistence type="predicted"/>
<feature type="compositionally biased region" description="Basic and acidic residues" evidence="1">
    <location>
        <begin position="348"/>
        <end position="357"/>
    </location>
</feature>
<evidence type="ECO:0000313" key="4">
    <source>
        <dbReference type="Proteomes" id="UP001223144"/>
    </source>
</evidence>
<name>A0ABT6HUX2_9ACTN</name>
<keyword evidence="2" id="KW-0472">Membrane</keyword>
<feature type="compositionally biased region" description="Low complexity" evidence="1">
    <location>
        <begin position="1"/>
        <end position="25"/>
    </location>
</feature>
<comment type="caution">
    <text evidence="3">The sequence shown here is derived from an EMBL/GenBank/DDBJ whole genome shotgun (WGS) entry which is preliminary data.</text>
</comment>
<feature type="region of interest" description="Disordered" evidence="1">
    <location>
        <begin position="339"/>
        <end position="368"/>
    </location>
</feature>
<feature type="transmembrane region" description="Helical" evidence="2">
    <location>
        <begin position="170"/>
        <end position="196"/>
    </location>
</feature>
<feature type="transmembrane region" description="Helical" evidence="2">
    <location>
        <begin position="236"/>
        <end position="257"/>
    </location>
</feature>
<reference evidence="3 4" key="1">
    <citation type="submission" date="2023-04" db="EMBL/GenBank/DDBJ databases">
        <title>Streptomyces chengmaiensis sp. nov. isolated from the stem of mangrove plant in Hainan.</title>
        <authorList>
            <person name="Huang X."/>
            <person name="Zhou S."/>
            <person name="Chu X."/>
            <person name="Xie Y."/>
            <person name="Lin Y."/>
        </authorList>
    </citation>
    <scope>NUCLEOTIDE SEQUENCE [LARGE SCALE GENOMIC DNA]</scope>
    <source>
        <strain evidence="3 4">HNM0663</strain>
    </source>
</reference>
<accession>A0ABT6HUX2</accession>
<feature type="transmembrane region" description="Helical" evidence="2">
    <location>
        <begin position="125"/>
        <end position="150"/>
    </location>
</feature>
<dbReference type="Proteomes" id="UP001223144">
    <property type="component" value="Unassembled WGS sequence"/>
</dbReference>
<evidence type="ECO:0000313" key="3">
    <source>
        <dbReference type="EMBL" id="MDH2392518.1"/>
    </source>
</evidence>